<protein>
    <submittedName>
        <fullName evidence="5">T9SS type A sorting domain-containing protein</fullName>
    </submittedName>
</protein>
<evidence type="ECO:0000256" key="1">
    <source>
        <dbReference type="ARBA" id="ARBA00022729"/>
    </source>
</evidence>
<evidence type="ECO:0000256" key="2">
    <source>
        <dbReference type="SAM" id="SignalP"/>
    </source>
</evidence>
<gene>
    <name evidence="5" type="ORF">E5167_09600</name>
</gene>
<feature type="domain" description="Secretion system C-terminal sorting" evidence="4">
    <location>
        <begin position="528"/>
        <end position="600"/>
    </location>
</feature>
<dbReference type="Pfam" id="PF07995">
    <property type="entry name" value="GSDH"/>
    <property type="match status" value="1"/>
</dbReference>
<feature type="chain" id="PRO_5020306699" evidence="2">
    <location>
        <begin position="22"/>
        <end position="601"/>
    </location>
</feature>
<sequence>MKSINTFILNICLLTASFTFAQTIDIQSFATGLDLPVNIKNAGDNRLFVVEQRGYIRIVNTDGSINTTPFLDIDNLVLNINGSGDERGLLGLAFHPNYNSNGFFYVNYINNDGDTVISRFEVSTTNANVANPNSELIILTIPQPYSNHNGGHMAFGPDNFLYIASGDGGAGGDPQNRAQDLSTLLGKIIRIDINNTANGNNYDIPNNNPFYNDDDTNTLDEIWAYGLRNPWKFSFDRQTGDIWIADVGQGEYEEINMASPTDAGLNYGWRCYEGNSTFNDTGCPDDSVLTFPIGEYSHSNSGNFKCSITGGYRYRGSNYPNFAGLYFFADYCSNEIGTLQENGGTWNMTFSSPFDGNRWTSFGEDINGELYITGIGSGTVYKIIDTDTQSTNTWYEDADNDTFGNPNVSQEAVNQPSGFVADNTDCDDTNANINPSATEIPNNGIDENCDGFDALIWYQDADSDTFGDPDISMTQETQPAGYVDNNLDCDDTNANINPNASEIPNNDIDENCDGEIETETSEYSFLMHPNPAKDEVYFVFDENEIPFSIALFDFTGKHIKTETNFSNHIISISTRNLASGLYLVSLFKANSKLSNKKLIIH</sequence>
<evidence type="ECO:0000313" key="5">
    <source>
        <dbReference type="EMBL" id="TJY36103.1"/>
    </source>
</evidence>
<dbReference type="RefSeq" id="WP_136843451.1">
    <property type="nucleotide sequence ID" value="NZ_SUPL01000004.1"/>
</dbReference>
<dbReference type="OrthoDB" id="9770043at2"/>
<evidence type="ECO:0000259" key="3">
    <source>
        <dbReference type="Pfam" id="PF07995"/>
    </source>
</evidence>
<dbReference type="Gene3D" id="2.120.10.30">
    <property type="entry name" value="TolB, C-terminal domain"/>
    <property type="match status" value="1"/>
</dbReference>
<name>A0A4U0EW31_9FLAO</name>
<dbReference type="SUPFAM" id="SSF50952">
    <property type="entry name" value="Soluble quinoprotein glucose dehydrogenase"/>
    <property type="match status" value="1"/>
</dbReference>
<feature type="domain" description="Glucose/Sorbosone dehydrogenase" evidence="3">
    <location>
        <begin position="33"/>
        <end position="342"/>
    </location>
</feature>
<dbReference type="Proteomes" id="UP000307657">
    <property type="component" value="Unassembled WGS sequence"/>
</dbReference>
<keyword evidence="1 2" id="KW-0732">Signal</keyword>
<dbReference type="InterPro" id="IPR011042">
    <property type="entry name" value="6-blade_b-propeller_TolB-like"/>
</dbReference>
<dbReference type="InterPro" id="IPR026444">
    <property type="entry name" value="Secre_tail"/>
</dbReference>
<accession>A0A4U0EW31</accession>
<comment type="caution">
    <text evidence="5">The sequence shown here is derived from an EMBL/GenBank/DDBJ whole genome shotgun (WGS) entry which is preliminary data.</text>
</comment>
<dbReference type="InterPro" id="IPR021655">
    <property type="entry name" value="Put_metal-bd"/>
</dbReference>
<feature type="signal peptide" evidence="2">
    <location>
        <begin position="1"/>
        <end position="21"/>
    </location>
</feature>
<organism evidence="5 6">
    <name type="scientific">Pontimicrobium aquaticum</name>
    <dbReference type="NCBI Taxonomy" id="2565367"/>
    <lineage>
        <taxon>Bacteria</taxon>
        <taxon>Pseudomonadati</taxon>
        <taxon>Bacteroidota</taxon>
        <taxon>Flavobacteriia</taxon>
        <taxon>Flavobacteriales</taxon>
        <taxon>Flavobacteriaceae</taxon>
        <taxon>Pontimicrobium</taxon>
    </lineage>
</organism>
<dbReference type="InterPro" id="IPR011041">
    <property type="entry name" value="Quinoprot_gluc/sorb_DH_b-prop"/>
</dbReference>
<keyword evidence="6" id="KW-1185">Reference proteome</keyword>
<evidence type="ECO:0000259" key="4">
    <source>
        <dbReference type="Pfam" id="PF18962"/>
    </source>
</evidence>
<dbReference type="Pfam" id="PF11617">
    <property type="entry name" value="Cu-binding_MopE"/>
    <property type="match status" value="2"/>
</dbReference>
<dbReference type="AlphaFoldDB" id="A0A4U0EW31"/>
<dbReference type="NCBIfam" id="TIGR04183">
    <property type="entry name" value="Por_Secre_tail"/>
    <property type="match status" value="1"/>
</dbReference>
<evidence type="ECO:0000313" key="6">
    <source>
        <dbReference type="Proteomes" id="UP000307657"/>
    </source>
</evidence>
<dbReference type="InterPro" id="IPR012938">
    <property type="entry name" value="Glc/Sorbosone_DH"/>
</dbReference>
<dbReference type="PANTHER" id="PTHR19328:SF75">
    <property type="entry name" value="ALDOSE SUGAR DEHYDROGENASE YLII"/>
    <property type="match status" value="1"/>
</dbReference>
<dbReference type="EMBL" id="SUPL01000004">
    <property type="protein sequence ID" value="TJY36103.1"/>
    <property type="molecule type" value="Genomic_DNA"/>
</dbReference>
<dbReference type="Pfam" id="PF18962">
    <property type="entry name" value="Por_Secre_tail"/>
    <property type="match status" value="1"/>
</dbReference>
<reference evidence="5 6" key="1">
    <citation type="submission" date="2019-04" db="EMBL/GenBank/DDBJ databases">
        <title>Lacinutrix sp. nov., isolated from marine water.</title>
        <authorList>
            <person name="Kim W."/>
        </authorList>
    </citation>
    <scope>NUCLEOTIDE SEQUENCE [LARGE SCALE GENOMIC DNA]</scope>
    <source>
        <strain evidence="5 6">CAU 1491</strain>
    </source>
</reference>
<dbReference type="PANTHER" id="PTHR19328">
    <property type="entry name" value="HEDGEHOG-INTERACTING PROTEIN"/>
    <property type="match status" value="1"/>
</dbReference>
<proteinExistence type="predicted"/>